<gene>
    <name evidence="6" type="ORF">CASFOL_023955</name>
</gene>
<keyword evidence="2" id="KW-0863">Zinc-finger</keyword>
<feature type="compositionally biased region" description="Polar residues" evidence="4">
    <location>
        <begin position="506"/>
        <end position="527"/>
    </location>
</feature>
<dbReference type="Pfam" id="PF05253">
    <property type="entry name" value="zf-U11-48K"/>
    <property type="match status" value="1"/>
</dbReference>
<dbReference type="PANTHER" id="PTHR21402:SF10">
    <property type="entry name" value="U11_U12 SMALL NUCLEAR RIBONUCLEOPROTEIN 48 KDA PROTEIN"/>
    <property type="match status" value="1"/>
</dbReference>
<feature type="compositionally biased region" description="Basic and acidic residues" evidence="4">
    <location>
        <begin position="619"/>
        <end position="649"/>
    </location>
</feature>
<feature type="compositionally biased region" description="Low complexity" evidence="4">
    <location>
        <begin position="17"/>
        <end position="29"/>
    </location>
</feature>
<name>A0ABD3CPY1_9LAMI</name>
<feature type="compositionally biased region" description="Pro residues" evidence="4">
    <location>
        <begin position="1"/>
        <end position="16"/>
    </location>
</feature>
<feature type="region of interest" description="Disordered" evidence="4">
    <location>
        <begin position="503"/>
        <end position="677"/>
    </location>
</feature>
<keyword evidence="3" id="KW-0862">Zinc</keyword>
<feature type="domain" description="CHHC U11-48K-type" evidence="5">
    <location>
        <begin position="71"/>
        <end position="98"/>
    </location>
</feature>
<dbReference type="EMBL" id="JAVIJP010000032">
    <property type="protein sequence ID" value="KAL3630971.1"/>
    <property type="molecule type" value="Genomic_DNA"/>
</dbReference>
<evidence type="ECO:0000256" key="2">
    <source>
        <dbReference type="ARBA" id="ARBA00022771"/>
    </source>
</evidence>
<comment type="caution">
    <text evidence="6">The sequence shown here is derived from an EMBL/GenBank/DDBJ whole genome shotgun (WGS) entry which is preliminary data.</text>
</comment>
<evidence type="ECO:0000313" key="7">
    <source>
        <dbReference type="Proteomes" id="UP001632038"/>
    </source>
</evidence>
<accession>A0ABD3CPY1</accession>
<keyword evidence="7" id="KW-1185">Reference proteome</keyword>
<proteinExistence type="predicted"/>
<protein>
    <recommendedName>
        <fullName evidence="5">CHHC U11-48K-type domain-containing protein</fullName>
    </recommendedName>
</protein>
<dbReference type="PROSITE" id="PS51800">
    <property type="entry name" value="ZF_CHHC_U11_48K"/>
    <property type="match status" value="1"/>
</dbReference>
<feature type="region of interest" description="Disordered" evidence="4">
    <location>
        <begin position="1"/>
        <end position="37"/>
    </location>
</feature>
<organism evidence="6 7">
    <name type="scientific">Castilleja foliolosa</name>
    <dbReference type="NCBI Taxonomy" id="1961234"/>
    <lineage>
        <taxon>Eukaryota</taxon>
        <taxon>Viridiplantae</taxon>
        <taxon>Streptophyta</taxon>
        <taxon>Embryophyta</taxon>
        <taxon>Tracheophyta</taxon>
        <taxon>Spermatophyta</taxon>
        <taxon>Magnoliopsida</taxon>
        <taxon>eudicotyledons</taxon>
        <taxon>Gunneridae</taxon>
        <taxon>Pentapetalae</taxon>
        <taxon>asterids</taxon>
        <taxon>lamiids</taxon>
        <taxon>Lamiales</taxon>
        <taxon>Orobanchaceae</taxon>
        <taxon>Pedicularideae</taxon>
        <taxon>Castillejinae</taxon>
        <taxon>Castilleja</taxon>
    </lineage>
</organism>
<feature type="compositionally biased region" description="Basic and acidic residues" evidence="4">
    <location>
        <begin position="530"/>
        <end position="570"/>
    </location>
</feature>
<evidence type="ECO:0000259" key="5">
    <source>
        <dbReference type="PROSITE" id="PS51800"/>
    </source>
</evidence>
<feature type="compositionally biased region" description="Basic and acidic residues" evidence="4">
    <location>
        <begin position="580"/>
        <end position="612"/>
    </location>
</feature>
<keyword evidence="1" id="KW-0479">Metal-binding</keyword>
<dbReference type="Proteomes" id="UP001632038">
    <property type="component" value="Unassembled WGS sequence"/>
</dbReference>
<feature type="compositionally biased region" description="Basic and acidic residues" evidence="4">
    <location>
        <begin position="658"/>
        <end position="677"/>
    </location>
</feature>
<dbReference type="PANTHER" id="PTHR21402">
    <property type="entry name" value="GAMETOCYTE SPECIFIC FACTOR 1-RELATED"/>
    <property type="match status" value="1"/>
</dbReference>
<reference evidence="7" key="1">
    <citation type="journal article" date="2024" name="IScience">
        <title>Strigolactones Initiate the Formation of Haustorium-like Structures in Castilleja.</title>
        <authorList>
            <person name="Buerger M."/>
            <person name="Peterson D."/>
            <person name="Chory J."/>
        </authorList>
    </citation>
    <scope>NUCLEOTIDE SEQUENCE [LARGE SCALE GENOMIC DNA]</scope>
</reference>
<evidence type="ECO:0000256" key="1">
    <source>
        <dbReference type="ARBA" id="ARBA00022723"/>
    </source>
</evidence>
<dbReference type="InterPro" id="IPR051591">
    <property type="entry name" value="UPF0224_FAM112_RNA_Proc"/>
</dbReference>
<dbReference type="GO" id="GO:0008270">
    <property type="term" value="F:zinc ion binding"/>
    <property type="evidence" value="ECO:0007669"/>
    <property type="project" value="UniProtKB-KW"/>
</dbReference>
<evidence type="ECO:0000256" key="4">
    <source>
        <dbReference type="SAM" id="MobiDB-lite"/>
    </source>
</evidence>
<evidence type="ECO:0000256" key="3">
    <source>
        <dbReference type="ARBA" id="ARBA00022833"/>
    </source>
</evidence>
<dbReference type="AlphaFoldDB" id="A0ABD3CPY1"/>
<sequence>MNPPLPPSPQPPPPHLPSVVAVPSHHQNLLPPPPPPLSDALSNLNSLLHLSATALSSLPAPVAASTASSTFLNCPFNPNHRLPPSSLFSHYLNCPSPLSLPHAFHYPLTLQFSTTGAATSVSLSTTSSDLSVSLDNYASHNANYFYEKCSGPVTPSIRPPPFLHLPGILHIECADFNGESPDKEVTDFPVDFIRFLPSEIWAIRSETEAWGGGLPPAYSSRILRSILRLRDCKLSHLNDWIVSSSPKYGVIIDFAMSDHLISVVRLCLKAIIREAFALGGFMFGNEKSINQSLACPVLLKVMTWLALQFSVLYGEVNGKFFAVDVLRECLSDSASHASLFPLEQNDGGKGENAKGETVGNCMIFISQAAAAVAALHERLLIEEKIRALRNSRPVSAYERNMEHAYVSKIADEERLKRPDYKPIIEHDGFLWQRPNNQEGNKVKTREELLAEERDYKRRRVSYRGKKSNRNTTEVMRGIIEKFMEEIKQAGGIDDVSKSLEKIEPSGSENLNTHSTATTVSMLRTNSEIPEENRDRSLDYDIQRLRRDSSRDRAYEDPNRRSVERIRHNKDGNYSGRSHQRRSESHEIKNHKRNRDDERERNNHEKERDEHERPSRRRGRYEDYKEHVGDRGRSKTGSARRERDVDVRDRKTNRKGSRSRNELHEFDDRYDPAESREF</sequence>
<evidence type="ECO:0000313" key="6">
    <source>
        <dbReference type="EMBL" id="KAL3630971.1"/>
    </source>
</evidence>
<dbReference type="InterPro" id="IPR022776">
    <property type="entry name" value="TRM13/UPF0224_CHHC_Znf_dom"/>
</dbReference>